<dbReference type="CDD" id="cd16387">
    <property type="entry name" value="ParB_N_Srx"/>
    <property type="match status" value="1"/>
</dbReference>
<evidence type="ECO:0000313" key="2">
    <source>
        <dbReference type="EMBL" id="BBO87406.1"/>
    </source>
</evidence>
<feature type="domain" description="ParB-like N-terminal" evidence="1">
    <location>
        <begin position="11"/>
        <end position="76"/>
    </location>
</feature>
<dbReference type="EMBL" id="AP021879">
    <property type="protein sequence ID" value="BBO87406.1"/>
    <property type="molecule type" value="Genomic_DNA"/>
</dbReference>
<dbReference type="RefSeq" id="WP_155308866.1">
    <property type="nucleotide sequence ID" value="NZ_AP021879.1"/>
</dbReference>
<dbReference type="AlphaFoldDB" id="A0A5K8A4Q9"/>
<dbReference type="PANTHER" id="PTHR33375:SF1">
    <property type="entry name" value="CHROMOSOME-PARTITIONING PROTEIN PARB-RELATED"/>
    <property type="match status" value="1"/>
</dbReference>
<dbReference type="Gene3D" id="1.10.10.2830">
    <property type="match status" value="1"/>
</dbReference>
<proteinExistence type="predicted"/>
<sequence>MDFKRSPVSLDRIDLSDDTFRITTNDDLTELALSVSAIGLLQPPTVIVNQDGYIPVCGFRRIAALATLGRENVTVQALPADHPPLDTACLAISDNSSQRPLNVIEQSRAYRLLQDRTLSSDWQRVARSVGLPDSDQARKRIMPVAGMPDPLQRGILEGSIALPVALQISRFDVDSAAVLVSFFRQIHTGLNVQRELLDLMGEIALRDDISISQLLRQSGVSAIMENPLAPTPQKVRQVRQRMKILRYPERSRVEDRYHQALRSLKLDPRVQLLPPKDFEGKSYRLTLTVESRRQLEALQREIEKILKAADLLPE</sequence>
<name>A0A5K8A4Q9_9BACT</name>
<keyword evidence="3" id="KW-1185">Reference proteome</keyword>
<dbReference type="PANTHER" id="PTHR33375">
    <property type="entry name" value="CHROMOSOME-PARTITIONING PROTEIN PARB-RELATED"/>
    <property type="match status" value="1"/>
</dbReference>
<dbReference type="Gene3D" id="3.90.1530.30">
    <property type="match status" value="1"/>
</dbReference>
<gene>
    <name evidence="2" type="ORF">DSCOOX_05860</name>
</gene>
<dbReference type="Proteomes" id="UP000422108">
    <property type="component" value="Chromosome"/>
</dbReference>
<dbReference type="InterPro" id="IPR036086">
    <property type="entry name" value="ParB/Sulfiredoxin_sf"/>
</dbReference>
<dbReference type="Pfam" id="PF02195">
    <property type="entry name" value="ParB_N"/>
    <property type="match status" value="1"/>
</dbReference>
<dbReference type="InterPro" id="IPR003115">
    <property type="entry name" value="ParB_N"/>
</dbReference>
<reference evidence="2 3" key="1">
    <citation type="submission" date="2019-11" db="EMBL/GenBank/DDBJ databases">
        <title>Comparative genomics of hydrocarbon-degrading Desulfosarcina strains.</title>
        <authorList>
            <person name="Watanabe M."/>
            <person name="Kojima H."/>
            <person name="Fukui M."/>
        </authorList>
    </citation>
    <scope>NUCLEOTIDE SEQUENCE [LARGE SCALE GENOMIC DNA]</scope>
    <source>
        <strain evidence="3">oXyS1</strain>
    </source>
</reference>
<organism evidence="2 3">
    <name type="scientific">Desulfosarcina ovata subsp. ovata</name>
    <dbReference type="NCBI Taxonomy" id="2752305"/>
    <lineage>
        <taxon>Bacteria</taxon>
        <taxon>Pseudomonadati</taxon>
        <taxon>Thermodesulfobacteriota</taxon>
        <taxon>Desulfobacteria</taxon>
        <taxon>Desulfobacterales</taxon>
        <taxon>Desulfosarcinaceae</taxon>
        <taxon>Desulfosarcina</taxon>
    </lineage>
</organism>
<protein>
    <recommendedName>
        <fullName evidence="1">ParB-like N-terminal domain-containing protein</fullName>
    </recommendedName>
</protein>
<evidence type="ECO:0000259" key="1">
    <source>
        <dbReference type="Pfam" id="PF02195"/>
    </source>
</evidence>
<dbReference type="GO" id="GO:0007059">
    <property type="term" value="P:chromosome segregation"/>
    <property type="evidence" value="ECO:0007669"/>
    <property type="project" value="TreeGrafter"/>
</dbReference>
<dbReference type="SUPFAM" id="SSF110849">
    <property type="entry name" value="ParB/Sulfiredoxin"/>
    <property type="match status" value="1"/>
</dbReference>
<accession>A0A5K8A4Q9</accession>
<dbReference type="InterPro" id="IPR050336">
    <property type="entry name" value="Chromosome_partition/occlusion"/>
</dbReference>
<evidence type="ECO:0000313" key="3">
    <source>
        <dbReference type="Proteomes" id="UP000422108"/>
    </source>
</evidence>
<dbReference type="SUPFAM" id="SSF109709">
    <property type="entry name" value="KorB DNA-binding domain-like"/>
    <property type="match status" value="1"/>
</dbReference>
<dbReference type="GO" id="GO:0005694">
    <property type="term" value="C:chromosome"/>
    <property type="evidence" value="ECO:0007669"/>
    <property type="project" value="TreeGrafter"/>
</dbReference>